<sequence length="51" mass="5809">MLASIINHDLSYMGTYPHANTCINVLDALKLQLQPESYHGNSDDKQYNELK</sequence>
<dbReference type="EMBL" id="JADGJH010000088">
    <property type="protein sequence ID" value="KAJ3138756.1"/>
    <property type="molecule type" value="Genomic_DNA"/>
</dbReference>
<organism evidence="1 2">
    <name type="scientific">Physocladia obscura</name>
    <dbReference type="NCBI Taxonomy" id="109957"/>
    <lineage>
        <taxon>Eukaryota</taxon>
        <taxon>Fungi</taxon>
        <taxon>Fungi incertae sedis</taxon>
        <taxon>Chytridiomycota</taxon>
        <taxon>Chytridiomycota incertae sedis</taxon>
        <taxon>Chytridiomycetes</taxon>
        <taxon>Chytridiales</taxon>
        <taxon>Chytriomycetaceae</taxon>
        <taxon>Physocladia</taxon>
    </lineage>
</organism>
<comment type="caution">
    <text evidence="1">The sequence shown here is derived from an EMBL/GenBank/DDBJ whole genome shotgun (WGS) entry which is preliminary data.</text>
</comment>
<dbReference type="Proteomes" id="UP001211907">
    <property type="component" value="Unassembled WGS sequence"/>
</dbReference>
<dbReference type="AlphaFoldDB" id="A0AAD5XKJ1"/>
<feature type="non-terminal residue" evidence="1">
    <location>
        <position position="51"/>
    </location>
</feature>
<reference evidence="1" key="1">
    <citation type="submission" date="2020-05" db="EMBL/GenBank/DDBJ databases">
        <title>Phylogenomic resolution of chytrid fungi.</title>
        <authorList>
            <person name="Stajich J.E."/>
            <person name="Amses K."/>
            <person name="Simmons R."/>
            <person name="Seto K."/>
            <person name="Myers J."/>
            <person name="Bonds A."/>
            <person name="Quandt C.A."/>
            <person name="Barry K."/>
            <person name="Liu P."/>
            <person name="Grigoriev I."/>
            <person name="Longcore J.E."/>
            <person name="James T.Y."/>
        </authorList>
    </citation>
    <scope>NUCLEOTIDE SEQUENCE</scope>
    <source>
        <strain evidence="1">JEL0513</strain>
    </source>
</reference>
<name>A0AAD5XKJ1_9FUNG</name>
<accession>A0AAD5XKJ1</accession>
<evidence type="ECO:0000313" key="2">
    <source>
        <dbReference type="Proteomes" id="UP001211907"/>
    </source>
</evidence>
<gene>
    <name evidence="1" type="ORF">HK100_012371</name>
</gene>
<evidence type="ECO:0000313" key="1">
    <source>
        <dbReference type="EMBL" id="KAJ3138756.1"/>
    </source>
</evidence>
<proteinExistence type="predicted"/>
<protein>
    <submittedName>
        <fullName evidence="1">Uncharacterized protein</fullName>
    </submittedName>
</protein>
<keyword evidence="2" id="KW-1185">Reference proteome</keyword>